<reference evidence="2 3" key="1">
    <citation type="journal article" date="2019" name="Int. J. Syst. Evol. Microbiol.">
        <title>The Global Catalogue of Microorganisms (GCM) 10K type strain sequencing project: providing services to taxonomists for standard genome sequencing and annotation.</title>
        <authorList>
            <consortium name="The Broad Institute Genomics Platform"/>
            <consortium name="The Broad Institute Genome Sequencing Center for Infectious Disease"/>
            <person name="Wu L."/>
            <person name="Ma J."/>
        </authorList>
    </citation>
    <scope>NUCLEOTIDE SEQUENCE [LARGE SCALE GENOMIC DNA]</scope>
    <source>
        <strain evidence="2 3">JCM 10649</strain>
    </source>
</reference>
<evidence type="ECO:0000313" key="3">
    <source>
        <dbReference type="Proteomes" id="UP001499895"/>
    </source>
</evidence>
<evidence type="ECO:0000256" key="1">
    <source>
        <dbReference type="ARBA" id="ARBA00022679"/>
    </source>
</evidence>
<evidence type="ECO:0008006" key="4">
    <source>
        <dbReference type="Google" id="ProtNLM"/>
    </source>
</evidence>
<gene>
    <name evidence="2" type="ORF">GCM10009544_07240</name>
</gene>
<dbReference type="PANTHER" id="PTHR40627:SF4">
    <property type="entry name" value="PRENYLTRANSFERASE ASQH1-RELATED"/>
    <property type="match status" value="1"/>
</dbReference>
<dbReference type="EMBL" id="BAAAHB010000004">
    <property type="protein sequence ID" value="GAA0446959.1"/>
    <property type="molecule type" value="Genomic_DNA"/>
</dbReference>
<protein>
    <recommendedName>
        <fullName evidence="4">Tryptophan dimethylallyltransferase</fullName>
    </recommendedName>
</protein>
<name>A0ABN0ZGK0_9ACTN</name>
<dbReference type="PANTHER" id="PTHR40627">
    <property type="entry name" value="INDOLE PRENYLTRANSFERASE TDIB-RELATED"/>
    <property type="match status" value="1"/>
</dbReference>
<evidence type="ECO:0000313" key="2">
    <source>
        <dbReference type="EMBL" id="GAA0446959.1"/>
    </source>
</evidence>
<proteinExistence type="predicted"/>
<dbReference type="Pfam" id="PF11991">
    <property type="entry name" value="Trp_DMAT"/>
    <property type="match status" value="1"/>
</dbReference>
<comment type="caution">
    <text evidence="2">The sequence shown here is derived from an EMBL/GenBank/DDBJ whole genome shotgun (WGS) entry which is preliminary data.</text>
</comment>
<keyword evidence="3" id="KW-1185">Reference proteome</keyword>
<sequence>MDLGAAPRQPLVPEAFTPGTGVIAEMVGRPLRFASARYRPTDTYAEVACDRVWRAHQSLGLTGETRASVLALLRDLTDPWGELPVGTPPERACWVSIDGMPCELSLAWADGKAGVRMSLESPRGDARTRMADGTALTRRLAGRPGVAIDRYLRVEDLFTADDPQGFFAVAHAVAFTPGGPPRYKVFLNPAVAAREQAAARTEEAMVRLGLERPWRALTAHLGGWHGPEHEPAAVAMDLVGGDAFRVQVYVAHSGVSAEDIDAKAAVAGDHVPGAFARALRAVNGGHDTPEWKRKPPVTTFSFRPGRDVPGATAYIPMIPVHDHDAAARDRVAAFLRGEGMDPAPYTAVLDALADEPLTRSRTQNFISYRGGEAPRFSVYLAPGTYRPAD</sequence>
<dbReference type="Proteomes" id="UP001499895">
    <property type="component" value="Unassembled WGS sequence"/>
</dbReference>
<dbReference type="InterPro" id="IPR017795">
    <property type="entry name" value="ABBA_NscD-like"/>
</dbReference>
<keyword evidence="1" id="KW-0808">Transferase</keyword>
<organism evidence="2 3">
    <name type="scientific">Streptomyces stramineus</name>
    <dbReference type="NCBI Taxonomy" id="173861"/>
    <lineage>
        <taxon>Bacteria</taxon>
        <taxon>Bacillati</taxon>
        <taxon>Actinomycetota</taxon>
        <taxon>Actinomycetes</taxon>
        <taxon>Kitasatosporales</taxon>
        <taxon>Streptomycetaceae</taxon>
        <taxon>Streptomyces</taxon>
    </lineage>
</organism>
<accession>A0ABN0ZGK0</accession>